<dbReference type="PROSITE" id="PS51352">
    <property type="entry name" value="THIOREDOXIN_2"/>
    <property type="match status" value="1"/>
</dbReference>
<accession>A0AB34K0E3</accession>
<dbReference type="Proteomes" id="UP001515480">
    <property type="component" value="Unassembled WGS sequence"/>
</dbReference>
<dbReference type="SUPFAM" id="SSF52833">
    <property type="entry name" value="Thioredoxin-like"/>
    <property type="match status" value="2"/>
</dbReference>
<dbReference type="Pfam" id="PF00085">
    <property type="entry name" value="Thioredoxin"/>
    <property type="match status" value="1"/>
</dbReference>
<dbReference type="EMBL" id="JBGBPQ010000002">
    <property type="protein sequence ID" value="KAL1527706.1"/>
    <property type="molecule type" value="Genomic_DNA"/>
</dbReference>
<feature type="region of interest" description="Disordered" evidence="1">
    <location>
        <begin position="749"/>
        <end position="774"/>
    </location>
</feature>
<dbReference type="InterPro" id="IPR013766">
    <property type="entry name" value="Thioredoxin_domain"/>
</dbReference>
<dbReference type="PROSITE" id="PS00194">
    <property type="entry name" value="THIOREDOXIN_1"/>
    <property type="match status" value="1"/>
</dbReference>
<dbReference type="PANTHER" id="PTHR45815:SF3">
    <property type="entry name" value="PROTEIN DISULFIDE-ISOMERASE A6"/>
    <property type="match status" value="1"/>
</dbReference>
<dbReference type="Gene3D" id="3.40.30.10">
    <property type="entry name" value="Glutaredoxin"/>
    <property type="match status" value="3"/>
</dbReference>
<dbReference type="PANTHER" id="PTHR45815">
    <property type="entry name" value="PROTEIN DISULFIDE-ISOMERASE A6"/>
    <property type="match status" value="1"/>
</dbReference>
<feature type="chain" id="PRO_5044324080" description="Thioredoxin domain-containing protein" evidence="2">
    <location>
        <begin position="24"/>
        <end position="774"/>
    </location>
</feature>
<feature type="compositionally biased region" description="Basic and acidic residues" evidence="1">
    <location>
        <begin position="703"/>
        <end position="713"/>
    </location>
</feature>
<proteinExistence type="predicted"/>
<gene>
    <name evidence="4" type="ORF">AB1Y20_009091</name>
</gene>
<comment type="caution">
    <text evidence="4">The sequence shown here is derived from an EMBL/GenBank/DDBJ whole genome shotgun (WGS) entry which is preliminary data.</text>
</comment>
<feature type="region of interest" description="Disordered" evidence="1">
    <location>
        <begin position="506"/>
        <end position="529"/>
    </location>
</feature>
<feature type="compositionally biased region" description="Basic residues" evidence="1">
    <location>
        <begin position="758"/>
        <end position="774"/>
    </location>
</feature>
<evidence type="ECO:0000256" key="1">
    <source>
        <dbReference type="SAM" id="MobiDB-lite"/>
    </source>
</evidence>
<dbReference type="GO" id="GO:0034976">
    <property type="term" value="P:response to endoplasmic reticulum stress"/>
    <property type="evidence" value="ECO:0007669"/>
    <property type="project" value="TreeGrafter"/>
</dbReference>
<evidence type="ECO:0000259" key="3">
    <source>
        <dbReference type="PROSITE" id="PS51352"/>
    </source>
</evidence>
<evidence type="ECO:0000313" key="5">
    <source>
        <dbReference type="Proteomes" id="UP001515480"/>
    </source>
</evidence>
<dbReference type="GO" id="GO:0005788">
    <property type="term" value="C:endoplasmic reticulum lumen"/>
    <property type="evidence" value="ECO:0007669"/>
    <property type="project" value="TreeGrafter"/>
</dbReference>
<feature type="signal peptide" evidence="2">
    <location>
        <begin position="1"/>
        <end position="23"/>
    </location>
</feature>
<name>A0AB34K0E3_PRYPA</name>
<dbReference type="InterPro" id="IPR036249">
    <property type="entry name" value="Thioredoxin-like_sf"/>
</dbReference>
<sequence length="774" mass="83056">MRAASPHLLAAILAAVSPLGVVGEPLYDFSAVPITKLDDDSFEATVTADTRHVWVVEYYADWCGHCKAFAKGYGKAAANLDGLVKFGAVNADDAKKATQAAGVSGYPSVKVYLPEVSRNPYTGKLMKTTVDFNGPRNAKSLVDFVTNKLPSKVVAVNDANLDAFRTNGTTPKALLLTKKDGTTPLFKALSLKFAGRMLLGEARASAQGVVQAMGAADFPALFLLGAAEDSAPTLYEGELKPAALTAFLEANAGAEPEASETGAASEPLFETIDKDNFAEAVQGSKEPWLLVFGEVATETLNGMAEAVYGQVKVGKAALDAPFAKKLGVKGSPLVVMLPYGDSKASIKKASTFAVDEAGVNAAKKAALETLPYHQIAVLEAQTVDQWMSFAMAPANDQIASKSICLLFSDKPTPPPLFRSVALAFDGEMAFGMIQSSDAGLMQRFGISKAPAIMVMFPEGSPEEGGQMKLAGMKYDPRMHGPFKYGYIANFVGTVISQRYEVLGKKRDEAKTGMPKQEAPSSKKELGPLPELSASNFEEECEKKGGLCAIALLDGGPDNTNKEAHLEMLTKMRKKRAGGPLVFSWVDATCHPGFAAAFDVFETDLPAFIVLSPSKLKWARAIGAFDADTLGTFGTGVATGRIRTNEIKELPKLEEVDCASLPRGAGALPEETPLDEDFVAEILEEERKEREAREAELAASMPKDAPKAEVKDKSKMTKLEKLEAELEECSAMDLLCAARREKQMKAIEKERALQERRLNKIAKKKKKKAKKAKQA</sequence>
<dbReference type="AlphaFoldDB" id="A0AB34K0E3"/>
<feature type="region of interest" description="Disordered" evidence="1">
    <location>
        <begin position="689"/>
        <end position="713"/>
    </location>
</feature>
<feature type="domain" description="Thioredoxin" evidence="3">
    <location>
        <begin position="20"/>
        <end position="150"/>
    </location>
</feature>
<keyword evidence="5" id="KW-1185">Reference proteome</keyword>
<protein>
    <recommendedName>
        <fullName evidence="3">Thioredoxin domain-containing protein</fullName>
    </recommendedName>
</protein>
<keyword evidence="2" id="KW-0732">Signal</keyword>
<dbReference type="InterPro" id="IPR017937">
    <property type="entry name" value="Thioredoxin_CS"/>
</dbReference>
<evidence type="ECO:0000313" key="4">
    <source>
        <dbReference type="EMBL" id="KAL1527706.1"/>
    </source>
</evidence>
<reference evidence="4 5" key="1">
    <citation type="journal article" date="2024" name="Science">
        <title>Giant polyketide synthase enzymes in the biosynthesis of giant marine polyether toxins.</title>
        <authorList>
            <person name="Fallon T.R."/>
            <person name="Shende V.V."/>
            <person name="Wierzbicki I.H."/>
            <person name="Pendleton A.L."/>
            <person name="Watervoot N.F."/>
            <person name="Auber R.P."/>
            <person name="Gonzalez D.J."/>
            <person name="Wisecaver J.H."/>
            <person name="Moore B.S."/>
        </authorList>
    </citation>
    <scope>NUCLEOTIDE SEQUENCE [LARGE SCALE GENOMIC DNA]</scope>
    <source>
        <strain evidence="4 5">12B1</strain>
    </source>
</reference>
<evidence type="ECO:0000256" key="2">
    <source>
        <dbReference type="SAM" id="SignalP"/>
    </source>
</evidence>
<dbReference type="GO" id="GO:0015035">
    <property type="term" value="F:protein-disulfide reductase activity"/>
    <property type="evidence" value="ECO:0007669"/>
    <property type="project" value="TreeGrafter"/>
</dbReference>
<organism evidence="4 5">
    <name type="scientific">Prymnesium parvum</name>
    <name type="common">Toxic golden alga</name>
    <dbReference type="NCBI Taxonomy" id="97485"/>
    <lineage>
        <taxon>Eukaryota</taxon>
        <taxon>Haptista</taxon>
        <taxon>Haptophyta</taxon>
        <taxon>Prymnesiophyceae</taxon>
        <taxon>Prymnesiales</taxon>
        <taxon>Prymnesiaceae</taxon>
        <taxon>Prymnesium</taxon>
    </lineage>
</organism>